<sequence length="171" mass="19290">MAGSSYSYDKSTPFFSTEDAATSGGKEEIETRTLESSFRSLSLLHESEQIGNATAEELTRQREQLQNTEHKLDQINSSLRTSQKHIQGIKSVFGSIRNYFSSSTKPETTAIKTSASTSELDKQATPRSKLADILETSAEHPEIQSIQRNDFAQKSSRKARMWMTYWIAIWT</sequence>
<dbReference type="GO" id="GO:0019905">
    <property type="term" value="F:syntaxin binding"/>
    <property type="evidence" value="ECO:0007669"/>
    <property type="project" value="TreeGrafter"/>
</dbReference>
<dbReference type="PANTHER" id="PTHR19305">
    <property type="entry name" value="SYNAPTOSOMAL ASSOCIATED PROTEIN"/>
    <property type="match status" value="1"/>
</dbReference>
<dbReference type="GO" id="GO:0015031">
    <property type="term" value="P:protein transport"/>
    <property type="evidence" value="ECO:0007669"/>
    <property type="project" value="UniProtKB-KW"/>
</dbReference>
<name>A0A1D2MG78_ORCCI</name>
<dbReference type="PANTHER" id="PTHR19305:SF9">
    <property type="entry name" value="SYNAPTOSOMAL-ASSOCIATED PROTEIN 29"/>
    <property type="match status" value="1"/>
</dbReference>
<dbReference type="AlphaFoldDB" id="A0A1D2MG78"/>
<dbReference type="EMBL" id="LJIJ01001364">
    <property type="protein sequence ID" value="ODM91973.1"/>
    <property type="molecule type" value="Genomic_DNA"/>
</dbReference>
<evidence type="ECO:0000256" key="4">
    <source>
        <dbReference type="ARBA" id="ARBA00023054"/>
    </source>
</evidence>
<dbReference type="GO" id="GO:0005886">
    <property type="term" value="C:plasma membrane"/>
    <property type="evidence" value="ECO:0007669"/>
    <property type="project" value="TreeGrafter"/>
</dbReference>
<dbReference type="SUPFAM" id="SSF58038">
    <property type="entry name" value="SNARE fusion complex"/>
    <property type="match status" value="1"/>
</dbReference>
<dbReference type="CDD" id="cd15887">
    <property type="entry name" value="SNARE_SNAP29N"/>
    <property type="match status" value="1"/>
</dbReference>
<dbReference type="FunFam" id="1.20.5.110:FF:000041">
    <property type="entry name" value="Synaptosomal-associated protein 29"/>
    <property type="match status" value="1"/>
</dbReference>
<keyword evidence="4" id="KW-0175">Coiled coil</keyword>
<comment type="caution">
    <text evidence="6">The sequence shown here is derived from an EMBL/GenBank/DDBJ whole genome shotgun (WGS) entry which is preliminary data.</text>
</comment>
<dbReference type="STRING" id="48709.A0A1D2MG78"/>
<accession>A0A1D2MG78</accession>
<reference evidence="6 7" key="1">
    <citation type="journal article" date="2016" name="Genome Biol. Evol.">
        <title>Gene Family Evolution Reflects Adaptation to Soil Environmental Stressors in the Genome of the Collembolan Orchesella cincta.</title>
        <authorList>
            <person name="Faddeeva-Vakhrusheva A."/>
            <person name="Derks M.F."/>
            <person name="Anvar S.Y."/>
            <person name="Agamennone V."/>
            <person name="Suring W."/>
            <person name="Smit S."/>
            <person name="van Straalen N.M."/>
            <person name="Roelofs D."/>
        </authorList>
    </citation>
    <scope>NUCLEOTIDE SEQUENCE [LARGE SCALE GENOMIC DNA]</scope>
    <source>
        <tissue evidence="6">Mixed pool</tissue>
    </source>
</reference>
<keyword evidence="2" id="KW-0813">Transport</keyword>
<evidence type="ECO:0000256" key="5">
    <source>
        <dbReference type="SAM" id="MobiDB-lite"/>
    </source>
</evidence>
<feature type="compositionally biased region" description="Polar residues" evidence="5">
    <location>
        <begin position="105"/>
        <end position="118"/>
    </location>
</feature>
<dbReference type="GO" id="GO:0005484">
    <property type="term" value="F:SNAP receptor activity"/>
    <property type="evidence" value="ECO:0007669"/>
    <property type="project" value="TreeGrafter"/>
</dbReference>
<comment type="similarity">
    <text evidence="1">Belongs to the SNAP-25 family.</text>
</comment>
<dbReference type="OrthoDB" id="18679at2759"/>
<organism evidence="6 7">
    <name type="scientific">Orchesella cincta</name>
    <name type="common">Springtail</name>
    <name type="synonym">Podura cincta</name>
    <dbReference type="NCBI Taxonomy" id="48709"/>
    <lineage>
        <taxon>Eukaryota</taxon>
        <taxon>Metazoa</taxon>
        <taxon>Ecdysozoa</taxon>
        <taxon>Arthropoda</taxon>
        <taxon>Hexapoda</taxon>
        <taxon>Collembola</taxon>
        <taxon>Entomobryomorpha</taxon>
        <taxon>Entomobryoidea</taxon>
        <taxon>Orchesellidae</taxon>
        <taxon>Orchesellinae</taxon>
        <taxon>Orchesella</taxon>
    </lineage>
</organism>
<dbReference type="GO" id="GO:0031201">
    <property type="term" value="C:SNARE complex"/>
    <property type="evidence" value="ECO:0007669"/>
    <property type="project" value="TreeGrafter"/>
</dbReference>
<evidence type="ECO:0000256" key="1">
    <source>
        <dbReference type="ARBA" id="ARBA00009480"/>
    </source>
</evidence>
<dbReference type="Proteomes" id="UP000094527">
    <property type="component" value="Unassembled WGS sequence"/>
</dbReference>
<dbReference type="GO" id="GO:0098793">
    <property type="term" value="C:presynapse"/>
    <property type="evidence" value="ECO:0007669"/>
    <property type="project" value="GOC"/>
</dbReference>
<dbReference type="Gene3D" id="1.20.5.110">
    <property type="match status" value="1"/>
</dbReference>
<feature type="compositionally biased region" description="Polar residues" evidence="5">
    <location>
        <begin position="1"/>
        <end position="15"/>
    </location>
</feature>
<evidence type="ECO:0000256" key="2">
    <source>
        <dbReference type="ARBA" id="ARBA00022448"/>
    </source>
</evidence>
<keyword evidence="7" id="KW-1185">Reference proteome</keyword>
<evidence type="ECO:0000256" key="3">
    <source>
        <dbReference type="ARBA" id="ARBA00022927"/>
    </source>
</evidence>
<feature type="region of interest" description="Disordered" evidence="5">
    <location>
        <begin position="1"/>
        <end position="31"/>
    </location>
</feature>
<protein>
    <submittedName>
        <fullName evidence="6">Synaptosomal-associated protein 29</fullName>
    </submittedName>
</protein>
<feature type="region of interest" description="Disordered" evidence="5">
    <location>
        <begin position="105"/>
        <end position="126"/>
    </location>
</feature>
<dbReference type="Pfam" id="PF12352">
    <property type="entry name" value="V-SNARE_C"/>
    <property type="match status" value="1"/>
</dbReference>
<dbReference type="GO" id="GO:0031629">
    <property type="term" value="P:synaptic vesicle fusion to presynaptic active zone membrane"/>
    <property type="evidence" value="ECO:0007669"/>
    <property type="project" value="TreeGrafter"/>
</dbReference>
<evidence type="ECO:0000313" key="6">
    <source>
        <dbReference type="EMBL" id="ODM91973.1"/>
    </source>
</evidence>
<evidence type="ECO:0000313" key="7">
    <source>
        <dbReference type="Proteomes" id="UP000094527"/>
    </source>
</evidence>
<keyword evidence="3" id="KW-0653">Protein transport</keyword>
<dbReference type="GO" id="GO:0016082">
    <property type="term" value="P:synaptic vesicle priming"/>
    <property type="evidence" value="ECO:0007669"/>
    <property type="project" value="TreeGrafter"/>
</dbReference>
<proteinExistence type="inferred from homology"/>
<gene>
    <name evidence="6" type="ORF">Ocin01_14709</name>
</gene>